<accession>A0A1A0QU99</accession>
<keyword evidence="1 2" id="KW-0238">DNA-binding</keyword>
<gene>
    <name evidence="5" type="ORF">BST23_20145</name>
</gene>
<evidence type="ECO:0000313" key="5">
    <source>
        <dbReference type="EMBL" id="ORA62392.1"/>
    </source>
</evidence>
<protein>
    <submittedName>
        <fullName evidence="5">TetR family transcriptional regulator</fullName>
    </submittedName>
</protein>
<name>A0A1A0QU99_9MYCO</name>
<dbReference type="PANTHER" id="PTHR30055">
    <property type="entry name" value="HTH-TYPE TRANSCRIPTIONAL REGULATOR RUTR"/>
    <property type="match status" value="1"/>
</dbReference>
<dbReference type="InterPro" id="IPR009057">
    <property type="entry name" value="Homeodomain-like_sf"/>
</dbReference>
<dbReference type="OrthoDB" id="5179150at2"/>
<evidence type="ECO:0000259" key="4">
    <source>
        <dbReference type="PROSITE" id="PS50977"/>
    </source>
</evidence>
<evidence type="ECO:0000256" key="2">
    <source>
        <dbReference type="PROSITE-ProRule" id="PRU00335"/>
    </source>
</evidence>
<accession>A0A1X0CR58</accession>
<dbReference type="Pfam" id="PF00440">
    <property type="entry name" value="TetR_N"/>
    <property type="match status" value="1"/>
</dbReference>
<dbReference type="SUPFAM" id="SSF46689">
    <property type="entry name" value="Homeodomain-like"/>
    <property type="match status" value="1"/>
</dbReference>
<dbReference type="AlphaFoldDB" id="A0A1A0QU99"/>
<dbReference type="InterPro" id="IPR036271">
    <property type="entry name" value="Tet_transcr_reg_TetR-rel_C_sf"/>
</dbReference>
<feature type="region of interest" description="Disordered" evidence="3">
    <location>
        <begin position="1"/>
        <end position="23"/>
    </location>
</feature>
<dbReference type="InterPro" id="IPR001647">
    <property type="entry name" value="HTH_TetR"/>
</dbReference>
<proteinExistence type="predicted"/>
<dbReference type="PRINTS" id="PR00455">
    <property type="entry name" value="HTHTETR"/>
</dbReference>
<dbReference type="GO" id="GO:0000976">
    <property type="term" value="F:transcription cis-regulatory region binding"/>
    <property type="evidence" value="ECO:0007669"/>
    <property type="project" value="TreeGrafter"/>
</dbReference>
<feature type="DNA-binding region" description="H-T-H motif" evidence="2">
    <location>
        <begin position="46"/>
        <end position="65"/>
    </location>
</feature>
<dbReference type="Proteomes" id="UP000192772">
    <property type="component" value="Unassembled WGS sequence"/>
</dbReference>
<dbReference type="SUPFAM" id="SSF48498">
    <property type="entry name" value="Tetracyclin repressor-like, C-terminal domain"/>
    <property type="match status" value="1"/>
</dbReference>
<comment type="caution">
    <text evidence="5">The sequence shown here is derived from an EMBL/GenBank/DDBJ whole genome shotgun (WGS) entry which is preliminary data.</text>
</comment>
<organism evidence="5 6">
    <name type="scientific">Mycolicibacterium elephantis</name>
    <dbReference type="NCBI Taxonomy" id="81858"/>
    <lineage>
        <taxon>Bacteria</taxon>
        <taxon>Bacillati</taxon>
        <taxon>Actinomycetota</taxon>
        <taxon>Actinomycetes</taxon>
        <taxon>Mycobacteriales</taxon>
        <taxon>Mycobacteriaceae</taxon>
        <taxon>Mycolicibacterium</taxon>
    </lineage>
</organism>
<feature type="domain" description="HTH tetR-type" evidence="4">
    <location>
        <begin position="23"/>
        <end position="83"/>
    </location>
</feature>
<evidence type="ECO:0000256" key="1">
    <source>
        <dbReference type="ARBA" id="ARBA00023125"/>
    </source>
</evidence>
<dbReference type="Gene3D" id="1.10.357.10">
    <property type="entry name" value="Tetracycline Repressor, domain 2"/>
    <property type="match status" value="1"/>
</dbReference>
<sequence length="234" mass="25965">MDCRSRPAAGGRRRGRPTGTDSAETRASILRAARHVINERGYEAATFQAIAERAGFSRPTMHYYFETKEQIYDELIREAYGVIVGCIDAAKREQGLLKQLTAFVSAARRRDLSDGSIMRFVIASRLELHRSPTLRDGASPVADAVAGFYRWMVEDAVRRGEIPDGTDTNAVADMLSAMFWGMGFFASFVQQPDETSEIAKQLHRLLVGGLLKEAPQTRPLTLGPVFEWPNPSAN</sequence>
<reference evidence="5 6" key="1">
    <citation type="submission" date="2017-02" db="EMBL/GenBank/DDBJ databases">
        <title>The new phylogeny of genus Mycobacterium.</title>
        <authorList>
            <person name="Tortoli E."/>
            <person name="Trovato A."/>
            <person name="Cirillo D.M."/>
        </authorList>
    </citation>
    <scope>NUCLEOTIDE SEQUENCE [LARGE SCALE GENOMIC DNA]</scope>
    <source>
        <strain evidence="5 6">FI-09383</strain>
    </source>
</reference>
<dbReference type="GO" id="GO:0003700">
    <property type="term" value="F:DNA-binding transcription factor activity"/>
    <property type="evidence" value="ECO:0007669"/>
    <property type="project" value="TreeGrafter"/>
</dbReference>
<dbReference type="InterPro" id="IPR050109">
    <property type="entry name" value="HTH-type_TetR-like_transc_reg"/>
</dbReference>
<dbReference type="PROSITE" id="PS50977">
    <property type="entry name" value="HTH_TETR_2"/>
    <property type="match status" value="1"/>
</dbReference>
<evidence type="ECO:0000256" key="3">
    <source>
        <dbReference type="SAM" id="MobiDB-lite"/>
    </source>
</evidence>
<dbReference type="RefSeq" id="WP_064890762.1">
    <property type="nucleotide sequence ID" value="NZ_JBCGVB010000022.1"/>
</dbReference>
<dbReference type="EMBL" id="MVHP01000027">
    <property type="protein sequence ID" value="ORA62392.1"/>
    <property type="molecule type" value="Genomic_DNA"/>
</dbReference>
<evidence type="ECO:0000313" key="6">
    <source>
        <dbReference type="Proteomes" id="UP000192772"/>
    </source>
</evidence>
<dbReference type="STRING" id="81858.BST23_20145"/>
<dbReference type="PANTHER" id="PTHR30055:SF226">
    <property type="entry name" value="HTH-TYPE TRANSCRIPTIONAL REGULATOR PKSA"/>
    <property type="match status" value="1"/>
</dbReference>
<feature type="compositionally biased region" description="Low complexity" evidence="3">
    <location>
        <begin position="1"/>
        <end position="10"/>
    </location>
</feature>